<dbReference type="AlphaFoldDB" id="A0A1G7ILN2"/>
<proteinExistence type="predicted"/>
<dbReference type="RefSeq" id="WP_112382531.1">
    <property type="nucleotide sequence ID" value="NZ_FNBI01000002.1"/>
</dbReference>
<dbReference type="OrthoDB" id="7428745at2"/>
<evidence type="ECO:0000256" key="1">
    <source>
        <dbReference type="SAM" id="Phobius"/>
    </source>
</evidence>
<reference evidence="2 5" key="2">
    <citation type="submission" date="2019-12" db="EMBL/GenBank/DDBJ databases">
        <authorList>
            <person name="Zheng J."/>
        </authorList>
    </citation>
    <scope>NUCLEOTIDE SEQUENCE [LARGE SCALE GENOMIC DNA]</scope>
    <source>
        <strain evidence="2 5">DSM 27347</strain>
    </source>
</reference>
<reference evidence="3 4" key="1">
    <citation type="submission" date="2016-10" db="EMBL/GenBank/DDBJ databases">
        <authorList>
            <person name="Varghese N."/>
            <person name="Submissions S."/>
        </authorList>
    </citation>
    <scope>NUCLEOTIDE SEQUENCE [LARGE SCALE GENOMIC DNA]</scope>
    <source>
        <strain evidence="3 4">S7-754</strain>
    </source>
</reference>
<evidence type="ECO:0000313" key="4">
    <source>
        <dbReference type="Proteomes" id="UP000323502"/>
    </source>
</evidence>
<accession>A0A1G7ILN2</accession>
<name>A0A1G7ILN2_9SPHN</name>
<keyword evidence="1" id="KW-0472">Membrane</keyword>
<evidence type="ECO:0000313" key="2">
    <source>
        <dbReference type="EMBL" id="MWC44206.1"/>
    </source>
</evidence>
<evidence type="ECO:0008006" key="6">
    <source>
        <dbReference type="Google" id="ProtNLM"/>
    </source>
</evidence>
<dbReference type="Proteomes" id="UP000436801">
    <property type="component" value="Unassembled WGS sequence"/>
</dbReference>
<keyword evidence="1" id="KW-1133">Transmembrane helix</keyword>
<keyword evidence="4" id="KW-1185">Reference proteome</keyword>
<dbReference type="EMBL" id="WSUT01000005">
    <property type="protein sequence ID" value="MWC44206.1"/>
    <property type="molecule type" value="Genomic_DNA"/>
</dbReference>
<organism evidence="3 4">
    <name type="scientific">Sphingomonas carotinifaciens</name>
    <dbReference type="NCBI Taxonomy" id="1166323"/>
    <lineage>
        <taxon>Bacteria</taxon>
        <taxon>Pseudomonadati</taxon>
        <taxon>Pseudomonadota</taxon>
        <taxon>Alphaproteobacteria</taxon>
        <taxon>Sphingomonadales</taxon>
        <taxon>Sphingomonadaceae</taxon>
        <taxon>Sphingomonas</taxon>
    </lineage>
</organism>
<sequence length="90" mass="10471">MNGYVIAFFFILVGLPVMVGVAGDMFKRHLRFKERQLEIMGSQTAEKAAQYAAQTERLEQRVRVLERIVTDRGMDLSDEIERLRDERPLN</sequence>
<protein>
    <recommendedName>
        <fullName evidence="6">Phage shock protein B</fullName>
    </recommendedName>
</protein>
<keyword evidence="1" id="KW-0812">Transmembrane</keyword>
<evidence type="ECO:0000313" key="5">
    <source>
        <dbReference type="Proteomes" id="UP000436801"/>
    </source>
</evidence>
<dbReference type="Proteomes" id="UP000323502">
    <property type="component" value="Unassembled WGS sequence"/>
</dbReference>
<feature type="transmembrane region" description="Helical" evidence="1">
    <location>
        <begin position="6"/>
        <end position="26"/>
    </location>
</feature>
<gene>
    <name evidence="2" type="ORF">GQR91_11170</name>
    <name evidence="3" type="ORF">SAMN05216557_102299</name>
</gene>
<dbReference type="EMBL" id="FNBI01000002">
    <property type="protein sequence ID" value="SDF13637.1"/>
    <property type="molecule type" value="Genomic_DNA"/>
</dbReference>
<evidence type="ECO:0000313" key="3">
    <source>
        <dbReference type="EMBL" id="SDF13637.1"/>
    </source>
</evidence>